<dbReference type="RefSeq" id="WP_066098618.1">
    <property type="nucleotide sequence ID" value="NZ_CP016027.1"/>
</dbReference>
<organism evidence="3 4">
    <name type="scientific">Halothiobacillus diazotrophicus</name>
    <dbReference type="NCBI Taxonomy" id="1860122"/>
    <lineage>
        <taxon>Bacteria</taxon>
        <taxon>Pseudomonadati</taxon>
        <taxon>Pseudomonadota</taxon>
        <taxon>Gammaproteobacteria</taxon>
        <taxon>Chromatiales</taxon>
        <taxon>Halothiobacillaceae</taxon>
        <taxon>Halothiobacillus</taxon>
    </lineage>
</organism>
<dbReference type="PANTHER" id="PTHR38034">
    <property type="entry name" value="INNER MEMBRANE PROTEIN YPJD"/>
    <property type="match status" value="1"/>
</dbReference>
<dbReference type="GO" id="GO:0017004">
    <property type="term" value="P:cytochrome complex assembly"/>
    <property type="evidence" value="ECO:0007669"/>
    <property type="project" value="InterPro"/>
</dbReference>
<dbReference type="InterPro" id="IPR002541">
    <property type="entry name" value="Cyt_c_assembly"/>
</dbReference>
<dbReference type="KEGG" id="haz:A9404_03235"/>
<keyword evidence="4" id="KW-1185">Reference proteome</keyword>
<dbReference type="GO" id="GO:0005886">
    <property type="term" value="C:plasma membrane"/>
    <property type="evidence" value="ECO:0007669"/>
    <property type="project" value="TreeGrafter"/>
</dbReference>
<feature type="transmembrane region" description="Helical" evidence="1">
    <location>
        <begin position="35"/>
        <end position="55"/>
    </location>
</feature>
<sequence length="269" mass="30034">MTSIALLTIIAYLGAAFLLWLTARQTDARLHFRLPAFSAASLAMVGNAILIYQNAYLEHVMGLNMSVFNALSAIFWLSSLITIITSLRSPVENILLVLLPLTSLSVFLAQFFPDHSIVLHARNPALDAHIFISLVAYALITLGAVQALMLAWQHRALHDRHPSGLVRLMPPMESVEQLMFRFITVGFILLTLALATGFLFVDSIFAQHLVHKTILSVISWVVFFGLLIGRHFAGWRGKTAVYWTLTGFSTLILAYFGTKIALEWVFHVR</sequence>
<reference evidence="3 4" key="1">
    <citation type="submission" date="2016-06" db="EMBL/GenBank/DDBJ databases">
        <title>Insight into the functional genes involving in sulfur oxidation in Pearl River water.</title>
        <authorList>
            <person name="Luo J."/>
            <person name="Tan X."/>
            <person name="Lin W."/>
        </authorList>
    </citation>
    <scope>NUCLEOTIDE SEQUENCE [LARGE SCALE GENOMIC DNA]</scope>
    <source>
        <strain evidence="3 4">LS2</strain>
    </source>
</reference>
<keyword evidence="1" id="KW-0472">Membrane</keyword>
<evidence type="ECO:0000313" key="4">
    <source>
        <dbReference type="Proteomes" id="UP000078596"/>
    </source>
</evidence>
<dbReference type="Pfam" id="PF01578">
    <property type="entry name" value="Cytochrom_C_asm"/>
    <property type="match status" value="1"/>
</dbReference>
<dbReference type="AlphaFoldDB" id="A0A191ZF64"/>
<feature type="transmembrane region" description="Helical" evidence="1">
    <location>
        <begin position="132"/>
        <end position="152"/>
    </location>
</feature>
<evidence type="ECO:0000256" key="1">
    <source>
        <dbReference type="SAM" id="Phobius"/>
    </source>
</evidence>
<feature type="transmembrane region" description="Helical" evidence="1">
    <location>
        <begin position="213"/>
        <end position="233"/>
    </location>
</feature>
<dbReference type="OrthoDB" id="9780793at2"/>
<proteinExistence type="predicted"/>
<protein>
    <recommendedName>
        <fullName evidence="2">Cytochrome c assembly protein domain-containing protein</fullName>
    </recommendedName>
</protein>
<feature type="transmembrane region" description="Helical" evidence="1">
    <location>
        <begin position="94"/>
        <end position="112"/>
    </location>
</feature>
<evidence type="ECO:0000313" key="3">
    <source>
        <dbReference type="EMBL" id="ANJ66521.1"/>
    </source>
</evidence>
<name>A0A191ZF64_9GAMM</name>
<feature type="transmembrane region" description="Helical" evidence="1">
    <location>
        <begin position="6"/>
        <end position="23"/>
    </location>
</feature>
<dbReference type="Proteomes" id="UP000078596">
    <property type="component" value="Chromosome"/>
</dbReference>
<gene>
    <name evidence="3" type="ORF">A9404_03235</name>
</gene>
<dbReference type="STRING" id="1860122.A9404_03235"/>
<dbReference type="EMBL" id="CP016027">
    <property type="protein sequence ID" value="ANJ66521.1"/>
    <property type="molecule type" value="Genomic_DNA"/>
</dbReference>
<keyword evidence="1" id="KW-1133">Transmembrane helix</keyword>
<feature type="transmembrane region" description="Helical" evidence="1">
    <location>
        <begin position="67"/>
        <end position="87"/>
    </location>
</feature>
<dbReference type="InterPro" id="IPR052372">
    <property type="entry name" value="YpjD/HemX"/>
</dbReference>
<evidence type="ECO:0000259" key="2">
    <source>
        <dbReference type="Pfam" id="PF01578"/>
    </source>
</evidence>
<feature type="domain" description="Cytochrome c assembly protein" evidence="2">
    <location>
        <begin position="40"/>
        <end position="261"/>
    </location>
</feature>
<feature type="transmembrane region" description="Helical" evidence="1">
    <location>
        <begin position="240"/>
        <end position="262"/>
    </location>
</feature>
<keyword evidence="1" id="KW-0812">Transmembrane</keyword>
<accession>A0A191ZF64</accession>
<dbReference type="GO" id="GO:0020037">
    <property type="term" value="F:heme binding"/>
    <property type="evidence" value="ECO:0007669"/>
    <property type="project" value="InterPro"/>
</dbReference>
<feature type="transmembrane region" description="Helical" evidence="1">
    <location>
        <begin position="178"/>
        <end position="201"/>
    </location>
</feature>
<dbReference type="PANTHER" id="PTHR38034:SF1">
    <property type="entry name" value="INNER MEMBRANE PROTEIN YPJD"/>
    <property type="match status" value="1"/>
</dbReference>